<keyword evidence="3" id="KW-0378">Hydrolase</keyword>
<dbReference type="PANTHER" id="PTHR21581:SF6">
    <property type="entry name" value="TRAFFICKING PROTEIN PARTICLE COMPLEX SUBUNIT 12"/>
    <property type="match status" value="1"/>
</dbReference>
<dbReference type="GO" id="GO:0009002">
    <property type="term" value="F:serine-type D-Ala-D-Ala carboxypeptidase activity"/>
    <property type="evidence" value="ECO:0007669"/>
    <property type="project" value="InterPro"/>
</dbReference>
<evidence type="ECO:0000256" key="4">
    <source>
        <dbReference type="ARBA" id="ARBA00022960"/>
    </source>
</evidence>
<dbReference type="AlphaFoldDB" id="A0A1W1GZP7"/>
<accession>A0A1W1GZP7</accession>
<evidence type="ECO:0000256" key="9">
    <source>
        <dbReference type="RuleBase" id="RU004016"/>
    </source>
</evidence>
<protein>
    <submittedName>
        <fullName evidence="11">D-alanyl-D-alanine carboxypeptidase (Penicillin-binding protein 5/6)</fullName>
    </submittedName>
</protein>
<dbReference type="PRINTS" id="PR00725">
    <property type="entry name" value="DADACBPTASE1"/>
</dbReference>
<gene>
    <name evidence="11" type="ORF">SAMN04488690_2542</name>
</gene>
<dbReference type="Gene3D" id="3.40.710.10">
    <property type="entry name" value="DD-peptidase/beta-lactamase superfamily"/>
    <property type="match status" value="1"/>
</dbReference>
<dbReference type="InterPro" id="IPR018044">
    <property type="entry name" value="Peptidase_S11"/>
</dbReference>
<keyword evidence="4" id="KW-0133">Cell shape</keyword>
<keyword evidence="2" id="KW-0732">Signal</keyword>
<reference evidence="12" key="1">
    <citation type="submission" date="2016-10" db="EMBL/GenBank/DDBJ databases">
        <authorList>
            <person name="Varghese N."/>
        </authorList>
    </citation>
    <scope>NUCLEOTIDE SEQUENCE [LARGE SCALE GENOMIC DNA]</scope>
    <source>
        <strain evidence="12">92MFCol6.1</strain>
    </source>
</reference>
<dbReference type="Pfam" id="PF00768">
    <property type="entry name" value="Peptidase_S11"/>
    <property type="match status" value="1"/>
</dbReference>
<evidence type="ECO:0000256" key="2">
    <source>
        <dbReference type="ARBA" id="ARBA00022729"/>
    </source>
</evidence>
<dbReference type="RefSeq" id="WP_080149720.1">
    <property type="nucleotide sequence ID" value="NZ_FWEU01000003.1"/>
</dbReference>
<evidence type="ECO:0000256" key="6">
    <source>
        <dbReference type="ARBA" id="ARBA00023316"/>
    </source>
</evidence>
<keyword evidence="6" id="KW-0961">Cell wall biogenesis/degradation</keyword>
<evidence type="ECO:0000256" key="1">
    <source>
        <dbReference type="ARBA" id="ARBA00007164"/>
    </source>
</evidence>
<proteinExistence type="inferred from homology"/>
<organism evidence="11 12">
    <name type="scientific">Stenotrophomonas indicatrix</name>
    <dbReference type="NCBI Taxonomy" id="2045451"/>
    <lineage>
        <taxon>Bacteria</taxon>
        <taxon>Pseudomonadati</taxon>
        <taxon>Pseudomonadota</taxon>
        <taxon>Gammaproteobacteria</taxon>
        <taxon>Lysobacterales</taxon>
        <taxon>Lysobacteraceae</taxon>
        <taxon>Stenotrophomonas</taxon>
    </lineage>
</organism>
<dbReference type="Proteomes" id="UP000191133">
    <property type="component" value="Unassembled WGS sequence"/>
</dbReference>
<dbReference type="InterPro" id="IPR001967">
    <property type="entry name" value="Peptidase_S11_N"/>
</dbReference>
<dbReference type="SUPFAM" id="SSF56601">
    <property type="entry name" value="beta-lactamase/transpeptidase-like"/>
    <property type="match status" value="1"/>
</dbReference>
<evidence type="ECO:0000313" key="12">
    <source>
        <dbReference type="Proteomes" id="UP000191133"/>
    </source>
</evidence>
<comment type="similarity">
    <text evidence="1 9">Belongs to the peptidase S11 family.</text>
</comment>
<dbReference type="InterPro" id="IPR012338">
    <property type="entry name" value="Beta-lactam/transpept-like"/>
</dbReference>
<evidence type="ECO:0000256" key="8">
    <source>
        <dbReference type="PIRSR" id="PIRSR618044-2"/>
    </source>
</evidence>
<feature type="active site" evidence="7">
    <location>
        <position position="100"/>
    </location>
</feature>
<dbReference type="GO" id="GO:0008360">
    <property type="term" value="P:regulation of cell shape"/>
    <property type="evidence" value="ECO:0007669"/>
    <property type="project" value="UniProtKB-KW"/>
</dbReference>
<dbReference type="GO" id="GO:0071555">
    <property type="term" value="P:cell wall organization"/>
    <property type="evidence" value="ECO:0007669"/>
    <property type="project" value="UniProtKB-KW"/>
</dbReference>
<evidence type="ECO:0000259" key="10">
    <source>
        <dbReference type="Pfam" id="PF00768"/>
    </source>
</evidence>
<keyword evidence="11" id="KW-0121">Carboxypeptidase</keyword>
<keyword evidence="5" id="KW-0573">Peptidoglycan synthesis</keyword>
<dbReference type="GO" id="GO:0009252">
    <property type="term" value="P:peptidoglycan biosynthetic process"/>
    <property type="evidence" value="ECO:0007669"/>
    <property type="project" value="UniProtKB-KW"/>
</dbReference>
<dbReference type="PANTHER" id="PTHR21581">
    <property type="entry name" value="D-ALANYL-D-ALANINE CARBOXYPEPTIDASE"/>
    <property type="match status" value="1"/>
</dbReference>
<feature type="active site" description="Proton acceptor" evidence="7">
    <location>
        <position position="40"/>
    </location>
</feature>
<evidence type="ECO:0000256" key="7">
    <source>
        <dbReference type="PIRSR" id="PIRSR618044-1"/>
    </source>
</evidence>
<feature type="active site" description="Acyl-ester intermediate" evidence="7">
    <location>
        <position position="37"/>
    </location>
</feature>
<dbReference type="GO" id="GO:0006508">
    <property type="term" value="P:proteolysis"/>
    <property type="evidence" value="ECO:0007669"/>
    <property type="project" value="InterPro"/>
</dbReference>
<name>A0A1W1GZP7_9GAMM</name>
<feature type="domain" description="Peptidase S11 D-alanyl-D-alanine carboxypeptidase A N-terminal" evidence="10">
    <location>
        <begin position="12"/>
        <end position="237"/>
    </location>
</feature>
<evidence type="ECO:0000256" key="5">
    <source>
        <dbReference type="ARBA" id="ARBA00022984"/>
    </source>
</evidence>
<dbReference type="EMBL" id="FWEU01000003">
    <property type="protein sequence ID" value="SLM24815.1"/>
    <property type="molecule type" value="Genomic_DNA"/>
</dbReference>
<sequence length="268" mass="28387">MSSLHAPRPPVSSITIDAVSLDILQQQHADLRRPPASLTKLMTAYTAYDLLAQSGGSWSDMITIDPRDVHEVADDETRMGLVPGESIVLGRLLEGLMVVSGNDAALALARHLAGSQAAFAQHMNDHARALGLHDTHFISVSGITTPGHLSTARDMAILAAQVLGRYPDLLAITAQRRFVHHTLHKANQNALLGEDGVDGLKTGYTQAAGFCLAATARRRCAGHALPLRLITVVLGADSRASRDEQVRAQLDAGFASAGSAGMADVQRA</sequence>
<feature type="binding site" evidence="8">
    <location>
        <position position="201"/>
    </location>
    <ligand>
        <name>substrate</name>
    </ligand>
</feature>
<evidence type="ECO:0000256" key="3">
    <source>
        <dbReference type="ARBA" id="ARBA00022801"/>
    </source>
</evidence>
<evidence type="ECO:0000313" key="11">
    <source>
        <dbReference type="EMBL" id="SLM24815.1"/>
    </source>
</evidence>
<keyword evidence="11" id="KW-0645">Protease</keyword>